<dbReference type="EMBL" id="QAOL01000016">
    <property type="protein sequence ID" value="PTQ84824.1"/>
    <property type="molecule type" value="Genomic_DNA"/>
</dbReference>
<name>A0A2T5ILW8_9PROT</name>
<proteinExistence type="predicted"/>
<reference evidence="1 2" key="1">
    <citation type="submission" date="2018-04" db="EMBL/GenBank/DDBJ databases">
        <title>Active sludge and wastewater microbial communities from Klosterneuburg, Austria.</title>
        <authorList>
            <person name="Wagner M."/>
        </authorList>
    </citation>
    <scope>NUCLEOTIDE SEQUENCE [LARGE SCALE GENOMIC DNA]</scope>
    <source>
        <strain evidence="1 2">Nm4</strain>
    </source>
</reference>
<accession>A0A2T5ILW8</accession>
<organism evidence="1 2">
    <name type="scientific">Nitrosomonas ureae</name>
    <dbReference type="NCBI Taxonomy" id="44577"/>
    <lineage>
        <taxon>Bacteria</taxon>
        <taxon>Pseudomonadati</taxon>
        <taxon>Pseudomonadota</taxon>
        <taxon>Betaproteobacteria</taxon>
        <taxon>Nitrosomonadales</taxon>
        <taxon>Nitrosomonadaceae</taxon>
        <taxon>Nitrosomonas</taxon>
    </lineage>
</organism>
<sequence length="34" mass="3935">MQTREERDTMGVVEVPAEALWGAQTQRSLQNFKK</sequence>
<dbReference type="GO" id="GO:0016829">
    <property type="term" value="F:lyase activity"/>
    <property type="evidence" value="ECO:0007669"/>
    <property type="project" value="UniProtKB-ARBA"/>
</dbReference>
<evidence type="ECO:0000313" key="2">
    <source>
        <dbReference type="Proteomes" id="UP000244110"/>
    </source>
</evidence>
<protein>
    <submittedName>
        <fullName evidence="1">Fumarase class II</fullName>
    </submittedName>
</protein>
<comment type="caution">
    <text evidence="1">The sequence shown here is derived from an EMBL/GenBank/DDBJ whole genome shotgun (WGS) entry which is preliminary data.</text>
</comment>
<dbReference type="InterPro" id="IPR008948">
    <property type="entry name" value="L-Aspartase-like"/>
</dbReference>
<dbReference type="Proteomes" id="UP000244110">
    <property type="component" value="Unassembled WGS sequence"/>
</dbReference>
<dbReference type="SUPFAM" id="SSF48557">
    <property type="entry name" value="L-aspartase-like"/>
    <property type="match status" value="1"/>
</dbReference>
<evidence type="ECO:0000313" key="1">
    <source>
        <dbReference type="EMBL" id="PTQ84824.1"/>
    </source>
</evidence>
<dbReference type="InterPro" id="IPR024083">
    <property type="entry name" value="Fumarase/histidase_N"/>
</dbReference>
<gene>
    <name evidence="1" type="ORF">C8R28_101623</name>
</gene>
<dbReference type="AlphaFoldDB" id="A0A2T5ILW8"/>
<dbReference type="Gene3D" id="1.10.275.10">
    <property type="entry name" value="Fumarase/aspartase (N-terminal domain)"/>
    <property type="match status" value="1"/>
</dbReference>